<dbReference type="InterPro" id="IPR021080">
    <property type="entry name" value="Minor_capsid_protein"/>
</dbReference>
<evidence type="ECO:0000313" key="2">
    <source>
        <dbReference type="Proteomes" id="UP000072989"/>
    </source>
</evidence>
<dbReference type="EMBL" id="LQZE01000124">
    <property type="protein sequence ID" value="KXU16195.1"/>
    <property type="molecule type" value="Genomic_DNA"/>
</dbReference>
<reference evidence="1 2" key="1">
    <citation type="submission" date="2016-01" db="EMBL/GenBank/DDBJ databases">
        <title>Highly variable Streptococcus oralis are common among viridans streptococci isolated from primates.</title>
        <authorList>
            <person name="Denapaite D."/>
            <person name="Rieger M."/>
            <person name="Koendgen S."/>
            <person name="Brueckner R."/>
            <person name="Ochigava I."/>
            <person name="Kappeler P."/>
            <person name="Maetz-Rensing K."/>
            <person name="Leendertz F."/>
            <person name="Hakenbeck R."/>
        </authorList>
    </citation>
    <scope>NUCLEOTIDE SEQUENCE [LARGE SCALE GENOMIC DNA]</scope>
    <source>
        <strain evidence="1 2">DD17</strain>
    </source>
</reference>
<organism evidence="1 2">
    <name type="scientific">Streptococcus oralis</name>
    <dbReference type="NCBI Taxonomy" id="1303"/>
    <lineage>
        <taxon>Bacteria</taxon>
        <taxon>Bacillati</taxon>
        <taxon>Bacillota</taxon>
        <taxon>Bacilli</taxon>
        <taxon>Lactobacillales</taxon>
        <taxon>Streptococcaceae</taxon>
        <taxon>Streptococcus</taxon>
    </lineage>
</organism>
<proteinExistence type="predicted"/>
<sequence length="120" mass="12870">MGTGVSVKVDLKGIEKKASPTALAKGKLAIANQMLIDFTPFVPRKSGELSGSGQATKDGVKYPGPYARAQFYGSSYNKVRTFVFRKYTTPGTGKRWDLKASALHSANWGKVGLRAMGVKA</sequence>
<gene>
    <name evidence="1" type="ORF">SORDD17_00591</name>
</gene>
<dbReference type="RefSeq" id="WP_061865545.1">
    <property type="nucleotide sequence ID" value="NZ_KQ970795.1"/>
</dbReference>
<comment type="caution">
    <text evidence="1">The sequence shown here is derived from an EMBL/GenBank/DDBJ whole genome shotgun (WGS) entry which is preliminary data.</text>
</comment>
<name>A0A139RNF4_STROR</name>
<evidence type="ECO:0000313" key="1">
    <source>
        <dbReference type="EMBL" id="KXU16195.1"/>
    </source>
</evidence>
<accession>A0A139RNF4</accession>
<dbReference type="AlphaFoldDB" id="A0A139RNF4"/>
<protein>
    <submittedName>
        <fullName evidence="1">Phage minor capsid protein</fullName>
    </submittedName>
</protein>
<dbReference type="Proteomes" id="UP000072989">
    <property type="component" value="Unassembled WGS sequence"/>
</dbReference>
<dbReference type="PATRIC" id="fig|1303.87.peg.717"/>
<dbReference type="Pfam" id="PF11114">
    <property type="entry name" value="Minor_capsid_2"/>
    <property type="match status" value="1"/>
</dbReference>